<proteinExistence type="predicted"/>
<comment type="caution">
    <text evidence="2">The sequence shown here is derived from an EMBL/GenBank/DDBJ whole genome shotgun (WGS) entry which is preliminary data.</text>
</comment>
<dbReference type="InterPro" id="IPR001173">
    <property type="entry name" value="Glyco_trans_2-like"/>
</dbReference>
<dbReference type="SUPFAM" id="SSF53448">
    <property type="entry name" value="Nucleotide-diphospho-sugar transferases"/>
    <property type="match status" value="1"/>
</dbReference>
<sequence>MNTQLSVIMPVYNGEKYLRQCLDSIVSQSIGIENIEVIIVNDNSNDASLDIISEYSSKYPNFKVISNENQLGAGKSRNKAILEVNSPYLTFIDCDDFISQNAYEDSLLKIKENDVDLLVYNWETFTGTDYVEPINIHQPNTSDNMLISSVDENPKLIFSTASWNKIYHKSLFKYLKFSDGLYDDNLAVVSALINARKIYLSKDCVYYYRKNLDSTTENITPKHALSLCDSIRQLDSLNNTAVNLLNVKFINDVLFWVYFYDWAIDDEISVINYLKNSIAKVNSSDLDYFRDLFPDYEAFYRQDCLDLDKYDGETFLAKYKYFNRLSKVKSQASIYVDEGNGFNEDSKISVQYVPHDNNNLTFDLSRFSNIVNLRFDPLEGSFIKSKINNLRVLDANSDNSIDDEYQIFMNLDPNYIIASDADSTLTIDFDLEFISNNEIAGFFAEKNNIINELNNKSKQKRFKFL</sequence>
<evidence type="ECO:0000259" key="1">
    <source>
        <dbReference type="Pfam" id="PF00535"/>
    </source>
</evidence>
<dbReference type="AlphaFoldDB" id="A0A8T3VE78"/>
<evidence type="ECO:0000313" key="2">
    <source>
        <dbReference type="EMBL" id="MBE6509784.1"/>
    </source>
</evidence>
<dbReference type="CDD" id="cd00761">
    <property type="entry name" value="Glyco_tranf_GTA_type"/>
    <property type="match status" value="1"/>
</dbReference>
<organism evidence="2 3">
    <name type="scientific">Methanobrevibacter millerae</name>
    <dbReference type="NCBI Taxonomy" id="230361"/>
    <lineage>
        <taxon>Archaea</taxon>
        <taxon>Methanobacteriati</taxon>
        <taxon>Methanobacteriota</taxon>
        <taxon>Methanomada group</taxon>
        <taxon>Methanobacteria</taxon>
        <taxon>Methanobacteriales</taxon>
        <taxon>Methanobacteriaceae</taxon>
        <taxon>Methanobrevibacter</taxon>
    </lineage>
</organism>
<name>A0A8T3VE78_9EURY</name>
<dbReference type="InterPro" id="IPR029044">
    <property type="entry name" value="Nucleotide-diphossugar_trans"/>
</dbReference>
<gene>
    <name evidence="2" type="ORF">E7Z74_00725</name>
</gene>
<dbReference type="GO" id="GO:0016758">
    <property type="term" value="F:hexosyltransferase activity"/>
    <property type="evidence" value="ECO:0007669"/>
    <property type="project" value="UniProtKB-ARBA"/>
</dbReference>
<accession>A0A8T3VE78</accession>
<dbReference type="Gene3D" id="3.90.550.10">
    <property type="entry name" value="Spore Coat Polysaccharide Biosynthesis Protein SpsA, Chain A"/>
    <property type="match status" value="1"/>
</dbReference>
<dbReference type="Proteomes" id="UP000713479">
    <property type="component" value="Unassembled WGS sequence"/>
</dbReference>
<evidence type="ECO:0000313" key="3">
    <source>
        <dbReference type="Proteomes" id="UP000713479"/>
    </source>
</evidence>
<reference evidence="2" key="1">
    <citation type="submission" date="2019-04" db="EMBL/GenBank/DDBJ databases">
        <title>Evolution of Biomass-Degrading Anaerobic Consortia Revealed by Metagenomics.</title>
        <authorList>
            <person name="Peng X."/>
        </authorList>
    </citation>
    <scope>NUCLEOTIDE SEQUENCE</scope>
    <source>
        <strain evidence="2">SIG13</strain>
    </source>
</reference>
<feature type="domain" description="Glycosyltransferase 2-like" evidence="1">
    <location>
        <begin position="6"/>
        <end position="137"/>
    </location>
</feature>
<dbReference type="Pfam" id="PF00535">
    <property type="entry name" value="Glycos_transf_2"/>
    <property type="match status" value="1"/>
</dbReference>
<dbReference type="PANTHER" id="PTHR22916:SF3">
    <property type="entry name" value="UDP-GLCNAC:BETAGAL BETA-1,3-N-ACETYLGLUCOSAMINYLTRANSFERASE-LIKE PROTEIN 1"/>
    <property type="match status" value="1"/>
</dbReference>
<protein>
    <submittedName>
        <fullName evidence="2">Glycosyltransferase family 2 protein</fullName>
    </submittedName>
</protein>
<dbReference type="PANTHER" id="PTHR22916">
    <property type="entry name" value="GLYCOSYLTRANSFERASE"/>
    <property type="match status" value="1"/>
</dbReference>
<dbReference type="EMBL" id="SUTF01000001">
    <property type="protein sequence ID" value="MBE6509784.1"/>
    <property type="molecule type" value="Genomic_DNA"/>
</dbReference>